<evidence type="ECO:0000256" key="5">
    <source>
        <dbReference type="ARBA" id="ARBA00023163"/>
    </source>
</evidence>
<dbReference type="SUPFAM" id="SSF47598">
    <property type="entry name" value="Ribbon-helix-helix"/>
    <property type="match status" value="1"/>
</dbReference>
<dbReference type="EMBL" id="JBDIME010000003">
    <property type="protein sequence ID" value="MEN2788943.1"/>
    <property type="molecule type" value="Genomic_DNA"/>
</dbReference>
<dbReference type="Gene3D" id="1.20.5.780">
    <property type="entry name" value="Single helix bin"/>
    <property type="match status" value="1"/>
</dbReference>
<keyword evidence="1" id="KW-0678">Repressor</keyword>
<dbReference type="PANTHER" id="PTHR35401">
    <property type="entry name" value="COPG FAMILY HELIX-TURN-HELIX PROTEIN-RELATED-RELATED"/>
    <property type="match status" value="1"/>
</dbReference>
<dbReference type="InterPro" id="IPR010985">
    <property type="entry name" value="Ribbon_hlx_hlx"/>
</dbReference>
<reference evidence="7 8" key="1">
    <citation type="submission" date="2024-05" db="EMBL/GenBank/DDBJ databases">
        <authorList>
            <person name="Liu Q."/>
            <person name="Xin Y.-H."/>
        </authorList>
    </citation>
    <scope>NUCLEOTIDE SEQUENCE [LARGE SCALE GENOMIC DNA]</scope>
    <source>
        <strain evidence="7 8">CGMCC 1.10181</strain>
    </source>
</reference>
<dbReference type="RefSeq" id="WP_343891602.1">
    <property type="nucleotide sequence ID" value="NZ_BAAAEH010000047.1"/>
</dbReference>
<keyword evidence="5" id="KW-0804">Transcription</keyword>
<sequence length="94" mass="10259">MASAADRPKSDTTITMRLPARTRDLIDSAAASQGKSRTEFMVESARLHAVDVLLDQRVFTLDPEQSRALAEALAKPPRPNAALRALMASKAPWE</sequence>
<name>A0ABU9XZI3_9SPHN</name>
<dbReference type="InterPro" id="IPR014795">
    <property type="entry name" value="TacA_1-like"/>
</dbReference>
<evidence type="ECO:0000256" key="6">
    <source>
        <dbReference type="ARBA" id="ARBA00049988"/>
    </source>
</evidence>
<gene>
    <name evidence="7" type="ORF">ABC974_04835</name>
</gene>
<comment type="similarity">
    <text evidence="6">Belongs to the TacA antitoxin family.</text>
</comment>
<evidence type="ECO:0000313" key="7">
    <source>
        <dbReference type="EMBL" id="MEN2788943.1"/>
    </source>
</evidence>
<keyword evidence="2" id="KW-1277">Toxin-antitoxin system</keyword>
<evidence type="ECO:0000256" key="2">
    <source>
        <dbReference type="ARBA" id="ARBA00022649"/>
    </source>
</evidence>
<keyword evidence="8" id="KW-1185">Reference proteome</keyword>
<evidence type="ECO:0000313" key="8">
    <source>
        <dbReference type="Proteomes" id="UP001419910"/>
    </source>
</evidence>
<dbReference type="Pfam" id="PF08681">
    <property type="entry name" value="TacA1"/>
    <property type="match status" value="1"/>
</dbReference>
<keyword evidence="4" id="KW-0238">DNA-binding</keyword>
<dbReference type="Proteomes" id="UP001419910">
    <property type="component" value="Unassembled WGS sequence"/>
</dbReference>
<evidence type="ECO:0000256" key="1">
    <source>
        <dbReference type="ARBA" id="ARBA00022491"/>
    </source>
</evidence>
<accession>A0ABU9XZI3</accession>
<keyword evidence="3" id="KW-0805">Transcription regulation</keyword>
<evidence type="ECO:0000256" key="3">
    <source>
        <dbReference type="ARBA" id="ARBA00023015"/>
    </source>
</evidence>
<evidence type="ECO:0000256" key="4">
    <source>
        <dbReference type="ARBA" id="ARBA00023125"/>
    </source>
</evidence>
<comment type="caution">
    <text evidence="7">The sequence shown here is derived from an EMBL/GenBank/DDBJ whole genome shotgun (WGS) entry which is preliminary data.</text>
</comment>
<dbReference type="PANTHER" id="PTHR35401:SF1">
    <property type="entry name" value="CYTOPLASMIC PROTEIN"/>
    <property type="match status" value="1"/>
</dbReference>
<organism evidence="7 8">
    <name type="scientific">Sphingomonas oligophenolica</name>
    <dbReference type="NCBI Taxonomy" id="301154"/>
    <lineage>
        <taxon>Bacteria</taxon>
        <taxon>Pseudomonadati</taxon>
        <taxon>Pseudomonadota</taxon>
        <taxon>Alphaproteobacteria</taxon>
        <taxon>Sphingomonadales</taxon>
        <taxon>Sphingomonadaceae</taxon>
        <taxon>Sphingomonas</taxon>
    </lineage>
</organism>
<protein>
    <submittedName>
        <fullName evidence="7">DUF1778 domain-containing protein</fullName>
    </submittedName>
</protein>
<proteinExistence type="inferred from homology"/>